<dbReference type="InterPro" id="IPR050900">
    <property type="entry name" value="Transposase_IS3/IS150/IS904"/>
</dbReference>
<dbReference type="AlphaFoldDB" id="A0A2N5PUS6"/>
<dbReference type="InterPro" id="IPR012337">
    <property type="entry name" value="RNaseH-like_sf"/>
</dbReference>
<dbReference type="SUPFAM" id="SSF53098">
    <property type="entry name" value="Ribonuclease H-like"/>
    <property type="match status" value="1"/>
</dbReference>
<dbReference type="Proteomes" id="UP000234840">
    <property type="component" value="Unassembled WGS sequence"/>
</dbReference>
<sequence length="168" mass="19397">MKEIKSLPVKRQVSVSGILKKLGVSRSGYNAWKKRVPSDTSVRRAVLKEKIQKIYEESHQNYGAPKITAELRKSGEYVSEKTVGNYMRQMGIKAHWVKPYIQTTIDSDFSQKLKNILNEEFNPAHPDAVWCSDITYIWTFEGFVYLTSVMDLYSRKIISWVLSETLEA</sequence>
<gene>
    <name evidence="4" type="ORF">CDL20_14685</name>
</gene>
<evidence type="ECO:0000259" key="2">
    <source>
        <dbReference type="Pfam" id="PF00665"/>
    </source>
</evidence>
<dbReference type="InterPro" id="IPR036397">
    <property type="entry name" value="RNaseH_sf"/>
</dbReference>
<dbReference type="GO" id="GO:0003676">
    <property type="term" value="F:nucleic acid binding"/>
    <property type="evidence" value="ECO:0007669"/>
    <property type="project" value="InterPro"/>
</dbReference>
<feature type="domain" description="Integrase catalytic" evidence="2">
    <location>
        <begin position="124"/>
        <end position="164"/>
    </location>
</feature>
<protein>
    <submittedName>
        <fullName evidence="4">Transposase</fullName>
    </submittedName>
</protein>
<feature type="domain" description="HTH-like" evidence="3">
    <location>
        <begin position="47"/>
        <end position="99"/>
    </location>
</feature>
<evidence type="ECO:0000313" key="5">
    <source>
        <dbReference type="Proteomes" id="UP000234840"/>
    </source>
</evidence>
<evidence type="ECO:0000313" key="4">
    <source>
        <dbReference type="EMBL" id="PLT79278.1"/>
    </source>
</evidence>
<dbReference type="GO" id="GO:0015074">
    <property type="term" value="P:DNA integration"/>
    <property type="evidence" value="ECO:0007669"/>
    <property type="project" value="InterPro"/>
</dbReference>
<evidence type="ECO:0000259" key="3">
    <source>
        <dbReference type="Pfam" id="PF13276"/>
    </source>
</evidence>
<dbReference type="Pfam" id="PF00665">
    <property type="entry name" value="rve"/>
    <property type="match status" value="1"/>
</dbReference>
<proteinExistence type="predicted"/>
<dbReference type="Pfam" id="PF13276">
    <property type="entry name" value="HTH_21"/>
    <property type="match status" value="1"/>
</dbReference>
<dbReference type="InterPro" id="IPR001584">
    <property type="entry name" value="Integrase_cat-core"/>
</dbReference>
<accession>A0A2N5PUS6</accession>
<evidence type="ECO:0000256" key="1">
    <source>
        <dbReference type="ARBA" id="ARBA00002286"/>
    </source>
</evidence>
<dbReference type="PANTHER" id="PTHR46889:SF4">
    <property type="entry name" value="TRANSPOSASE INSO FOR INSERTION SEQUENCE ELEMENT IS911B-RELATED"/>
    <property type="match status" value="1"/>
</dbReference>
<dbReference type="RefSeq" id="WP_145992231.1">
    <property type="nucleotide sequence ID" value="NZ_NIHW01000079.1"/>
</dbReference>
<comment type="caution">
    <text evidence="4">The sequence shown here is derived from an EMBL/GenBank/DDBJ whole genome shotgun (WGS) entry which is preliminary data.</text>
</comment>
<dbReference type="Gene3D" id="3.30.420.10">
    <property type="entry name" value="Ribonuclease H-like superfamily/Ribonuclease H"/>
    <property type="match status" value="1"/>
</dbReference>
<comment type="function">
    <text evidence="1">Involved in the transposition of the insertion sequence.</text>
</comment>
<dbReference type="PANTHER" id="PTHR46889">
    <property type="entry name" value="TRANSPOSASE INSF FOR INSERTION SEQUENCE IS3B-RELATED"/>
    <property type="match status" value="1"/>
</dbReference>
<reference evidence="4 5" key="1">
    <citation type="journal article" date="2017" name="Genome Med.">
        <title>A novel Ruminococcus gnavus clade enriched in inflammatory bowel disease patients.</title>
        <authorList>
            <person name="Hall A.B."/>
            <person name="Yassour M."/>
            <person name="Sauk J."/>
            <person name="Garner A."/>
            <person name="Jiang X."/>
            <person name="Arthur T."/>
            <person name="Lagoudas G.K."/>
            <person name="Vatanen T."/>
            <person name="Fornelos N."/>
            <person name="Wilson R."/>
            <person name="Bertha M."/>
            <person name="Cohen M."/>
            <person name="Garber J."/>
            <person name="Khalili H."/>
            <person name="Gevers D."/>
            <person name="Ananthakrishnan A.N."/>
            <person name="Kugathasan S."/>
            <person name="Lander E.S."/>
            <person name="Blainey P."/>
            <person name="Vlamakis H."/>
            <person name="Xavier R.J."/>
            <person name="Huttenhower C."/>
        </authorList>
    </citation>
    <scope>NUCLEOTIDE SEQUENCE [LARGE SCALE GENOMIC DNA]</scope>
    <source>
        <strain evidence="4 5">RJX1128</strain>
    </source>
</reference>
<dbReference type="InterPro" id="IPR025948">
    <property type="entry name" value="HTH-like_dom"/>
</dbReference>
<organism evidence="4 5">
    <name type="scientific">Mediterraneibacter gnavus</name>
    <name type="common">Ruminococcus gnavus</name>
    <dbReference type="NCBI Taxonomy" id="33038"/>
    <lineage>
        <taxon>Bacteria</taxon>
        <taxon>Bacillati</taxon>
        <taxon>Bacillota</taxon>
        <taxon>Clostridia</taxon>
        <taxon>Lachnospirales</taxon>
        <taxon>Lachnospiraceae</taxon>
        <taxon>Mediterraneibacter</taxon>
    </lineage>
</organism>
<dbReference type="EMBL" id="NIHW01000079">
    <property type="protein sequence ID" value="PLT79278.1"/>
    <property type="molecule type" value="Genomic_DNA"/>
</dbReference>
<name>A0A2N5PUS6_MEDGN</name>
<feature type="non-terminal residue" evidence="4">
    <location>
        <position position="168"/>
    </location>
</feature>